<dbReference type="RefSeq" id="WP_109338518.1">
    <property type="nucleotide sequence ID" value="NZ_CP029347.1"/>
</dbReference>
<evidence type="ECO:0000256" key="1">
    <source>
        <dbReference type="ARBA" id="ARBA00004651"/>
    </source>
</evidence>
<evidence type="ECO:0000256" key="4">
    <source>
        <dbReference type="ARBA" id="ARBA00022989"/>
    </source>
</evidence>
<comment type="subcellular location">
    <subcellularLocation>
        <location evidence="1">Cell membrane</location>
        <topology evidence="1">Multi-pass membrane protein</topology>
    </subcellularLocation>
</comment>
<reference evidence="7 8" key="1">
    <citation type="submission" date="2018-05" db="EMBL/GenBank/DDBJ databases">
        <title>Salinimonas sp. HMF8227 Genome sequencing and assembly.</title>
        <authorList>
            <person name="Kang H."/>
            <person name="Kang J."/>
            <person name="Cha I."/>
            <person name="Kim H."/>
            <person name="Joh K."/>
        </authorList>
    </citation>
    <scope>NUCLEOTIDE SEQUENCE [LARGE SCALE GENOMIC DNA]</scope>
    <source>
        <strain evidence="7 8">HMF8227</strain>
    </source>
</reference>
<proteinExistence type="predicted"/>
<dbReference type="Proteomes" id="UP000245728">
    <property type="component" value="Chromosome"/>
</dbReference>
<sequence>MNSASHRIYEDIFALFCAGLFVAFGVYLFQAQDLMVGGAAGLALLGTHATGMDFGLVFFVINIPFYALAWTQISKRFTLNTFVSVTTISVMSEQVHHFVDISRIHPLFAAVMGGILIGVGILMMFRHKSSLGGLGILAYYLQARFGIRAGTFQLAVDSVILLSALVFISPYLVGISILAALCLNLVISLNHRPERYQLATKQSRAPQGGRLSTQQG</sequence>
<feature type="transmembrane region" description="Helical" evidence="6">
    <location>
        <begin position="49"/>
        <end position="70"/>
    </location>
</feature>
<dbReference type="EMBL" id="CP029347">
    <property type="protein sequence ID" value="AWL10832.1"/>
    <property type="molecule type" value="Genomic_DNA"/>
</dbReference>
<evidence type="ECO:0000313" key="8">
    <source>
        <dbReference type="Proteomes" id="UP000245728"/>
    </source>
</evidence>
<dbReference type="OrthoDB" id="3296441at2"/>
<feature type="transmembrane region" description="Helical" evidence="6">
    <location>
        <begin position="107"/>
        <end position="125"/>
    </location>
</feature>
<feature type="transmembrane region" description="Helical" evidence="6">
    <location>
        <begin position="12"/>
        <end position="29"/>
    </location>
</feature>
<dbReference type="InterPro" id="IPR003740">
    <property type="entry name" value="YitT"/>
</dbReference>
<evidence type="ECO:0000256" key="2">
    <source>
        <dbReference type="ARBA" id="ARBA00022475"/>
    </source>
</evidence>
<evidence type="ECO:0000256" key="5">
    <source>
        <dbReference type="ARBA" id="ARBA00023136"/>
    </source>
</evidence>
<keyword evidence="4 6" id="KW-1133">Transmembrane helix</keyword>
<dbReference type="AlphaFoldDB" id="A0A2S2DZW8"/>
<evidence type="ECO:0000256" key="3">
    <source>
        <dbReference type="ARBA" id="ARBA00022692"/>
    </source>
</evidence>
<keyword evidence="2" id="KW-1003">Cell membrane</keyword>
<feature type="transmembrane region" description="Helical" evidence="6">
    <location>
        <begin position="162"/>
        <end position="187"/>
    </location>
</feature>
<dbReference type="InterPro" id="IPR051461">
    <property type="entry name" value="UPF0750_membrane"/>
</dbReference>
<name>A0A2S2DZW8_9ALTE</name>
<evidence type="ECO:0000256" key="6">
    <source>
        <dbReference type="SAM" id="Phobius"/>
    </source>
</evidence>
<dbReference type="PANTHER" id="PTHR33545:SF5">
    <property type="entry name" value="UPF0750 MEMBRANE PROTEIN YITT"/>
    <property type="match status" value="1"/>
</dbReference>
<keyword evidence="3 6" id="KW-0812">Transmembrane</keyword>
<evidence type="ECO:0000313" key="7">
    <source>
        <dbReference type="EMBL" id="AWL10832.1"/>
    </source>
</evidence>
<keyword evidence="5 6" id="KW-0472">Membrane</keyword>
<dbReference type="Pfam" id="PF02588">
    <property type="entry name" value="YitT_membrane"/>
    <property type="match status" value="1"/>
</dbReference>
<dbReference type="KEGG" id="salh:HMF8227_00326"/>
<gene>
    <name evidence="7" type="ORF">HMF8227_00326</name>
</gene>
<keyword evidence="8" id="KW-1185">Reference proteome</keyword>
<protein>
    <submittedName>
        <fullName evidence="7">UPF0750 membrane protein YdeO</fullName>
    </submittedName>
</protein>
<dbReference type="GO" id="GO:0005886">
    <property type="term" value="C:plasma membrane"/>
    <property type="evidence" value="ECO:0007669"/>
    <property type="project" value="UniProtKB-SubCell"/>
</dbReference>
<organism evidence="7 8">
    <name type="scientific">Saliniradius amylolyticus</name>
    <dbReference type="NCBI Taxonomy" id="2183582"/>
    <lineage>
        <taxon>Bacteria</taxon>
        <taxon>Pseudomonadati</taxon>
        <taxon>Pseudomonadota</taxon>
        <taxon>Gammaproteobacteria</taxon>
        <taxon>Alteromonadales</taxon>
        <taxon>Alteromonadaceae</taxon>
        <taxon>Saliniradius</taxon>
    </lineage>
</organism>
<accession>A0A2S2DZW8</accession>
<dbReference type="PANTHER" id="PTHR33545">
    <property type="entry name" value="UPF0750 MEMBRANE PROTEIN YITT-RELATED"/>
    <property type="match status" value="1"/>
</dbReference>